<accession>A0A8H4J1L8</accession>
<dbReference type="OrthoDB" id="3647690at2759"/>
<dbReference type="InterPro" id="IPR016197">
    <property type="entry name" value="Chromo-like_dom_sf"/>
</dbReference>
<organism evidence="4 5">
    <name type="scientific">Botryosphaeria dothidea</name>
    <dbReference type="NCBI Taxonomy" id="55169"/>
    <lineage>
        <taxon>Eukaryota</taxon>
        <taxon>Fungi</taxon>
        <taxon>Dikarya</taxon>
        <taxon>Ascomycota</taxon>
        <taxon>Pezizomycotina</taxon>
        <taxon>Dothideomycetes</taxon>
        <taxon>Dothideomycetes incertae sedis</taxon>
        <taxon>Botryosphaeriales</taxon>
        <taxon>Botryosphaeriaceae</taxon>
        <taxon>Botryosphaeria</taxon>
    </lineage>
</organism>
<dbReference type="CDD" id="cd00024">
    <property type="entry name" value="CD_CSD"/>
    <property type="match status" value="1"/>
</dbReference>
<feature type="compositionally biased region" description="Low complexity" evidence="2">
    <location>
        <begin position="48"/>
        <end position="58"/>
    </location>
</feature>
<comment type="subunit">
    <text evidence="1">Component of the NuA4 histone acetyltransferase complex.</text>
</comment>
<evidence type="ECO:0000256" key="1">
    <source>
        <dbReference type="ARBA" id="ARBA00011353"/>
    </source>
</evidence>
<dbReference type="EMBL" id="WWBZ02000015">
    <property type="protein sequence ID" value="KAF4310493.1"/>
    <property type="molecule type" value="Genomic_DNA"/>
</dbReference>
<keyword evidence="5" id="KW-1185">Reference proteome</keyword>
<dbReference type="SUPFAM" id="SSF54160">
    <property type="entry name" value="Chromo domain-like"/>
    <property type="match status" value="1"/>
</dbReference>
<evidence type="ECO:0000259" key="3">
    <source>
        <dbReference type="PROSITE" id="PS50013"/>
    </source>
</evidence>
<feature type="domain" description="Chromo" evidence="3">
    <location>
        <begin position="92"/>
        <end position="154"/>
    </location>
</feature>
<feature type="compositionally biased region" description="Basic residues" evidence="2">
    <location>
        <begin position="63"/>
        <end position="85"/>
    </location>
</feature>
<evidence type="ECO:0000313" key="4">
    <source>
        <dbReference type="EMBL" id="KAF4310493.1"/>
    </source>
</evidence>
<reference evidence="4" key="1">
    <citation type="submission" date="2020-04" db="EMBL/GenBank/DDBJ databases">
        <title>Genome Assembly and Annotation of Botryosphaeria dothidea sdau 11-99, a Latent Pathogen of Apple Fruit Ring Rot in China.</title>
        <authorList>
            <person name="Yu C."/>
            <person name="Diao Y."/>
            <person name="Lu Q."/>
            <person name="Zhao J."/>
            <person name="Cui S."/>
            <person name="Peng C."/>
            <person name="He B."/>
            <person name="Liu H."/>
        </authorList>
    </citation>
    <scope>NUCLEOTIDE SEQUENCE [LARGE SCALE GENOMIC DNA]</scope>
    <source>
        <strain evidence="4">Sdau11-99</strain>
    </source>
</reference>
<dbReference type="InterPro" id="IPR000953">
    <property type="entry name" value="Chromo/chromo_shadow_dom"/>
</dbReference>
<dbReference type="Proteomes" id="UP000572817">
    <property type="component" value="Unassembled WGS sequence"/>
</dbReference>
<protein>
    <recommendedName>
        <fullName evidence="3">Chromo domain-containing protein</fullName>
    </recommendedName>
</protein>
<dbReference type="AlphaFoldDB" id="A0A8H4J1L8"/>
<name>A0A8H4J1L8_9PEZI</name>
<dbReference type="GO" id="GO:0006338">
    <property type="term" value="P:chromatin remodeling"/>
    <property type="evidence" value="ECO:0007669"/>
    <property type="project" value="UniProtKB-ARBA"/>
</dbReference>
<dbReference type="Gene3D" id="2.40.50.40">
    <property type="match status" value="1"/>
</dbReference>
<gene>
    <name evidence="4" type="ORF">GTA08_BOTSDO13992</name>
</gene>
<sequence>MASQQPPPPAPSATSQQSSSPPSPGLAPRKRTRGQRTSPHSDTVVVQSGPSTNAAATSPAPPSRKRKRVGAPKLPKKKTSTKKKTAASDEWYLAHSILEETRTHYLIEWVGTDPETGNDWVPTWEPKANANDDLVREWLRDAQDKLKDKRDDETDAQAFSPELLFSDEASTMTIAPRIRSEGPSPVNFASHLRTTYARPIIIYVPQPR</sequence>
<evidence type="ECO:0000256" key="2">
    <source>
        <dbReference type="SAM" id="MobiDB-lite"/>
    </source>
</evidence>
<feature type="compositionally biased region" description="Pro residues" evidence="2">
    <location>
        <begin position="1"/>
        <end position="11"/>
    </location>
</feature>
<feature type="compositionally biased region" description="Polar residues" evidence="2">
    <location>
        <begin position="35"/>
        <end position="46"/>
    </location>
</feature>
<dbReference type="PROSITE" id="PS50013">
    <property type="entry name" value="CHROMO_2"/>
    <property type="match status" value="1"/>
</dbReference>
<proteinExistence type="predicted"/>
<evidence type="ECO:0000313" key="5">
    <source>
        <dbReference type="Proteomes" id="UP000572817"/>
    </source>
</evidence>
<comment type="caution">
    <text evidence="4">The sequence shown here is derived from an EMBL/GenBank/DDBJ whole genome shotgun (WGS) entry which is preliminary data.</text>
</comment>
<feature type="region of interest" description="Disordered" evidence="2">
    <location>
        <begin position="1"/>
        <end position="87"/>
    </location>
</feature>